<evidence type="ECO:0000259" key="1">
    <source>
        <dbReference type="PROSITE" id="PS50943"/>
    </source>
</evidence>
<dbReference type="InterPro" id="IPR043917">
    <property type="entry name" value="DUF5753"/>
</dbReference>
<accession>A0A917YB21</accession>
<sequence length="281" mass="31309">MPPRTNPTARQRRLGAELRKLREAAGVMSRDVAAYLGTSQAQISHIESGKNGIGEARLRRLAEHYACDDAQLIDALAEMASERDKGWWEEYRGVLPPRGLDLAELEHHAPYVRTFQVVHIPGVLQTEEHVRAASIFMEPNLPEADREARVAFRMRRQQVLDASIPYDAIVHEAALRMRVGGPKVARAQLDHLLRASERTNVGIRAIPFAADGFAGAGYPMQYVGGVVPQLDTVQIDTTHGAEFIDATAQLNRYQALLERIDRTALPQEASLDLIRRIAQEL</sequence>
<dbReference type="InterPro" id="IPR001387">
    <property type="entry name" value="Cro/C1-type_HTH"/>
</dbReference>
<organism evidence="2 3">
    <name type="scientific">Streptomyces albiflavescens</name>
    <dbReference type="NCBI Taxonomy" id="1623582"/>
    <lineage>
        <taxon>Bacteria</taxon>
        <taxon>Bacillati</taxon>
        <taxon>Actinomycetota</taxon>
        <taxon>Actinomycetes</taxon>
        <taxon>Kitasatosporales</taxon>
        <taxon>Streptomycetaceae</taxon>
        <taxon>Streptomyces</taxon>
    </lineage>
</organism>
<dbReference type="Gene3D" id="1.10.260.40">
    <property type="entry name" value="lambda repressor-like DNA-binding domains"/>
    <property type="match status" value="1"/>
</dbReference>
<dbReference type="PROSITE" id="PS50943">
    <property type="entry name" value="HTH_CROC1"/>
    <property type="match status" value="1"/>
</dbReference>
<dbReference type="GO" id="GO:0003677">
    <property type="term" value="F:DNA binding"/>
    <property type="evidence" value="ECO:0007669"/>
    <property type="project" value="InterPro"/>
</dbReference>
<gene>
    <name evidence="2" type="ORF">GCM10011579_076380</name>
</gene>
<dbReference type="Pfam" id="PF19054">
    <property type="entry name" value="DUF5753"/>
    <property type="match status" value="1"/>
</dbReference>
<feature type="domain" description="HTH cro/C1-type" evidence="1">
    <location>
        <begin position="18"/>
        <end position="72"/>
    </location>
</feature>
<dbReference type="AlphaFoldDB" id="A0A917YB21"/>
<dbReference type="SUPFAM" id="SSF47413">
    <property type="entry name" value="lambda repressor-like DNA-binding domains"/>
    <property type="match status" value="1"/>
</dbReference>
<protein>
    <submittedName>
        <fullName evidence="2">Transcriptional regulator</fullName>
    </submittedName>
</protein>
<keyword evidence="3" id="KW-1185">Reference proteome</keyword>
<comment type="caution">
    <text evidence="2">The sequence shown here is derived from an EMBL/GenBank/DDBJ whole genome shotgun (WGS) entry which is preliminary data.</text>
</comment>
<proteinExistence type="predicted"/>
<dbReference type="EMBL" id="BMMM01000018">
    <property type="protein sequence ID" value="GGN85404.1"/>
    <property type="molecule type" value="Genomic_DNA"/>
</dbReference>
<dbReference type="RefSeq" id="WP_189190691.1">
    <property type="nucleotide sequence ID" value="NZ_BMMM01000018.1"/>
</dbReference>
<evidence type="ECO:0000313" key="2">
    <source>
        <dbReference type="EMBL" id="GGN85404.1"/>
    </source>
</evidence>
<name>A0A917YB21_9ACTN</name>
<dbReference type="SMART" id="SM00530">
    <property type="entry name" value="HTH_XRE"/>
    <property type="match status" value="1"/>
</dbReference>
<dbReference type="Proteomes" id="UP000600365">
    <property type="component" value="Unassembled WGS sequence"/>
</dbReference>
<dbReference type="InterPro" id="IPR010982">
    <property type="entry name" value="Lambda_DNA-bd_dom_sf"/>
</dbReference>
<dbReference type="CDD" id="cd00093">
    <property type="entry name" value="HTH_XRE"/>
    <property type="match status" value="1"/>
</dbReference>
<dbReference type="Pfam" id="PF13560">
    <property type="entry name" value="HTH_31"/>
    <property type="match status" value="1"/>
</dbReference>
<reference evidence="2 3" key="1">
    <citation type="journal article" date="2014" name="Int. J. Syst. Evol. Microbiol.">
        <title>Complete genome sequence of Corynebacterium casei LMG S-19264T (=DSM 44701T), isolated from a smear-ripened cheese.</title>
        <authorList>
            <consortium name="US DOE Joint Genome Institute (JGI-PGF)"/>
            <person name="Walter F."/>
            <person name="Albersmeier A."/>
            <person name="Kalinowski J."/>
            <person name="Ruckert C."/>
        </authorList>
    </citation>
    <scope>NUCLEOTIDE SEQUENCE [LARGE SCALE GENOMIC DNA]</scope>
    <source>
        <strain evidence="2 3">CGMCC 4.7111</strain>
    </source>
</reference>
<evidence type="ECO:0000313" key="3">
    <source>
        <dbReference type="Proteomes" id="UP000600365"/>
    </source>
</evidence>